<dbReference type="PANTHER" id="PTHR24240">
    <property type="entry name" value="OPSIN"/>
    <property type="match status" value="1"/>
</dbReference>
<feature type="domain" description="G-protein coupled receptors family 1 profile" evidence="9">
    <location>
        <begin position="1"/>
        <end position="165"/>
    </location>
</feature>
<evidence type="ECO:0000313" key="11">
    <source>
        <dbReference type="Proteomes" id="UP000288216"/>
    </source>
</evidence>
<sequence length="269" mass="31144">SIMSLAALAYERYLQVVSATAMGFSWAWRVIMYIWLYSLAWTGAPLVGWNRYTLEQHKLGCSVNWESRYPSDTSFILLLFLCCLFIPLQNIQDLRSVRLAKILTNEKNVTTMCFFMIFIFLISWVPYAVVSLMLMYGYADIVTPTISIILSLLAKSSMAYNNVIYICMSEKYRWCLMQLFCSRLMRIKWIINNHAVEAERDEPIMLSKNVVVRPKKKVTFNSSSIMFIITSDEAQDIDSTAELDATNLNIIQVRPLNSETAKREHFLKN</sequence>
<evidence type="ECO:0000256" key="4">
    <source>
        <dbReference type="ARBA" id="ARBA00023040"/>
    </source>
</evidence>
<name>A0A401PU10_SCYTO</name>
<comment type="subcellular location">
    <subcellularLocation>
        <location evidence="1">Membrane</location>
        <topology evidence="1">Multi-pass membrane protein</topology>
    </subcellularLocation>
</comment>
<accession>A0A401PU10</accession>
<evidence type="ECO:0000256" key="1">
    <source>
        <dbReference type="ARBA" id="ARBA00004141"/>
    </source>
</evidence>
<dbReference type="Proteomes" id="UP000288216">
    <property type="component" value="Unassembled WGS sequence"/>
</dbReference>
<comment type="caution">
    <text evidence="10">The sequence shown here is derived from an EMBL/GenBank/DDBJ whole genome shotgun (WGS) entry which is preliminary data.</text>
</comment>
<gene>
    <name evidence="10" type="ORF">scyTo_0019163</name>
</gene>
<evidence type="ECO:0000259" key="9">
    <source>
        <dbReference type="PROSITE" id="PS50262"/>
    </source>
</evidence>
<dbReference type="EMBL" id="BFAA01013989">
    <property type="protein sequence ID" value="GCB76592.1"/>
    <property type="molecule type" value="Genomic_DNA"/>
</dbReference>
<feature type="non-terminal residue" evidence="10">
    <location>
        <position position="1"/>
    </location>
</feature>
<dbReference type="OrthoDB" id="2105199at2759"/>
<dbReference type="SUPFAM" id="SSF81321">
    <property type="entry name" value="Family A G protein-coupled receptor-like"/>
    <property type="match status" value="1"/>
</dbReference>
<dbReference type="InterPro" id="IPR050125">
    <property type="entry name" value="GPCR_opsins"/>
</dbReference>
<feature type="transmembrane region" description="Helical" evidence="8">
    <location>
        <begin position="69"/>
        <end position="88"/>
    </location>
</feature>
<dbReference type="InterPro" id="IPR017452">
    <property type="entry name" value="GPCR_Rhodpsn_7TM"/>
</dbReference>
<dbReference type="PRINTS" id="PR00237">
    <property type="entry name" value="GPCRRHODOPSN"/>
</dbReference>
<keyword evidence="2 8" id="KW-0812">Transmembrane</keyword>
<feature type="transmembrane region" description="Helical" evidence="8">
    <location>
        <begin position="109"/>
        <end position="129"/>
    </location>
</feature>
<evidence type="ECO:0000256" key="8">
    <source>
        <dbReference type="SAM" id="Phobius"/>
    </source>
</evidence>
<protein>
    <recommendedName>
        <fullName evidence="9">G-protein coupled receptors family 1 profile domain-containing protein</fullName>
    </recommendedName>
</protein>
<keyword evidence="5 8" id="KW-0472">Membrane</keyword>
<keyword evidence="3 8" id="KW-1133">Transmembrane helix</keyword>
<dbReference type="GO" id="GO:0004930">
    <property type="term" value="F:G protein-coupled receptor activity"/>
    <property type="evidence" value="ECO:0007669"/>
    <property type="project" value="UniProtKB-KW"/>
</dbReference>
<reference evidence="10 11" key="1">
    <citation type="journal article" date="2018" name="Nat. Ecol. Evol.">
        <title>Shark genomes provide insights into elasmobranch evolution and the origin of vertebrates.</title>
        <authorList>
            <person name="Hara Y"/>
            <person name="Yamaguchi K"/>
            <person name="Onimaru K"/>
            <person name="Kadota M"/>
            <person name="Koyanagi M"/>
            <person name="Keeley SD"/>
            <person name="Tatsumi K"/>
            <person name="Tanaka K"/>
            <person name="Motone F"/>
            <person name="Kageyama Y"/>
            <person name="Nozu R"/>
            <person name="Adachi N"/>
            <person name="Nishimura O"/>
            <person name="Nakagawa R"/>
            <person name="Tanegashima C"/>
            <person name="Kiyatake I"/>
            <person name="Matsumoto R"/>
            <person name="Murakumo K"/>
            <person name="Nishida K"/>
            <person name="Terakita A"/>
            <person name="Kuratani S"/>
            <person name="Sato K"/>
            <person name="Hyodo S Kuraku.S."/>
        </authorList>
    </citation>
    <scope>NUCLEOTIDE SEQUENCE [LARGE SCALE GENOMIC DNA]</scope>
</reference>
<evidence type="ECO:0000256" key="6">
    <source>
        <dbReference type="ARBA" id="ARBA00023170"/>
    </source>
</evidence>
<proteinExistence type="predicted"/>
<organism evidence="10 11">
    <name type="scientific">Scyliorhinus torazame</name>
    <name type="common">Cloudy catshark</name>
    <name type="synonym">Catulus torazame</name>
    <dbReference type="NCBI Taxonomy" id="75743"/>
    <lineage>
        <taxon>Eukaryota</taxon>
        <taxon>Metazoa</taxon>
        <taxon>Chordata</taxon>
        <taxon>Craniata</taxon>
        <taxon>Vertebrata</taxon>
        <taxon>Chondrichthyes</taxon>
        <taxon>Elasmobranchii</taxon>
        <taxon>Galeomorphii</taxon>
        <taxon>Galeoidea</taxon>
        <taxon>Carcharhiniformes</taxon>
        <taxon>Scyliorhinidae</taxon>
        <taxon>Scyliorhinus</taxon>
    </lineage>
</organism>
<evidence type="ECO:0000256" key="5">
    <source>
        <dbReference type="ARBA" id="ARBA00023136"/>
    </source>
</evidence>
<dbReference type="Gene3D" id="1.20.1070.10">
    <property type="entry name" value="Rhodopsin 7-helix transmembrane proteins"/>
    <property type="match status" value="1"/>
</dbReference>
<keyword evidence="7" id="KW-0807">Transducer</keyword>
<evidence type="ECO:0000256" key="2">
    <source>
        <dbReference type="ARBA" id="ARBA00022692"/>
    </source>
</evidence>
<evidence type="ECO:0000256" key="3">
    <source>
        <dbReference type="ARBA" id="ARBA00022989"/>
    </source>
</evidence>
<dbReference type="OMA" id="GRKTEEY"/>
<evidence type="ECO:0000256" key="7">
    <source>
        <dbReference type="ARBA" id="ARBA00023224"/>
    </source>
</evidence>
<keyword evidence="6" id="KW-0675">Receptor</keyword>
<keyword evidence="4" id="KW-0297">G-protein coupled receptor</keyword>
<dbReference type="PROSITE" id="PS50262">
    <property type="entry name" value="G_PROTEIN_RECEP_F1_2"/>
    <property type="match status" value="1"/>
</dbReference>
<dbReference type="GO" id="GO:0016020">
    <property type="term" value="C:membrane"/>
    <property type="evidence" value="ECO:0007669"/>
    <property type="project" value="UniProtKB-SubCell"/>
</dbReference>
<keyword evidence="11" id="KW-1185">Reference proteome</keyword>
<dbReference type="InterPro" id="IPR000276">
    <property type="entry name" value="GPCR_Rhodpsn"/>
</dbReference>
<dbReference type="AlphaFoldDB" id="A0A401PU10"/>
<evidence type="ECO:0000313" key="10">
    <source>
        <dbReference type="EMBL" id="GCB76592.1"/>
    </source>
</evidence>
<dbReference type="STRING" id="75743.A0A401PU10"/>
<dbReference type="Pfam" id="PF00001">
    <property type="entry name" value="7tm_1"/>
    <property type="match status" value="1"/>
</dbReference>